<evidence type="ECO:0000259" key="2">
    <source>
        <dbReference type="Pfam" id="PF03572"/>
    </source>
</evidence>
<dbReference type="Gene3D" id="3.90.226.10">
    <property type="entry name" value="2-enoyl-CoA Hydratase, Chain A, domain 1"/>
    <property type="match status" value="1"/>
</dbReference>
<evidence type="ECO:0000256" key="1">
    <source>
        <dbReference type="SAM" id="MobiDB-lite"/>
    </source>
</evidence>
<feature type="domain" description="Tail specific protease" evidence="2">
    <location>
        <begin position="377"/>
        <end position="581"/>
    </location>
</feature>
<feature type="domain" description="CPAF-like PDZ" evidence="3">
    <location>
        <begin position="194"/>
        <end position="315"/>
    </location>
</feature>
<dbReference type="Pfam" id="PF03572">
    <property type="entry name" value="Peptidase_S41"/>
    <property type="match status" value="1"/>
</dbReference>
<dbReference type="InterPro" id="IPR056186">
    <property type="entry name" value="PDZ_CPAF-rel"/>
</dbReference>
<evidence type="ECO:0000313" key="5">
    <source>
        <dbReference type="Proteomes" id="UP000256645"/>
    </source>
</evidence>
<dbReference type="GO" id="GO:0006508">
    <property type="term" value="P:proteolysis"/>
    <property type="evidence" value="ECO:0007669"/>
    <property type="project" value="InterPro"/>
</dbReference>
<dbReference type="Proteomes" id="UP000256645">
    <property type="component" value="Unassembled WGS sequence"/>
</dbReference>
<organism evidence="4 5">
    <name type="scientific">Coleophoma cylindrospora</name>
    <dbReference type="NCBI Taxonomy" id="1849047"/>
    <lineage>
        <taxon>Eukaryota</taxon>
        <taxon>Fungi</taxon>
        <taxon>Dikarya</taxon>
        <taxon>Ascomycota</taxon>
        <taxon>Pezizomycotina</taxon>
        <taxon>Leotiomycetes</taxon>
        <taxon>Helotiales</taxon>
        <taxon>Dermateaceae</taxon>
        <taxon>Coleophoma</taxon>
    </lineage>
</organism>
<dbReference type="GO" id="GO:0008236">
    <property type="term" value="F:serine-type peptidase activity"/>
    <property type="evidence" value="ECO:0007669"/>
    <property type="project" value="InterPro"/>
</dbReference>
<dbReference type="STRING" id="1849047.A0A3D8RC89"/>
<dbReference type="PANTHER" id="PTHR37049">
    <property type="entry name" value="PEPTIDASE S41 FAMILY PROTEIN"/>
    <property type="match status" value="1"/>
</dbReference>
<evidence type="ECO:0000313" key="4">
    <source>
        <dbReference type="EMBL" id="RDW71635.1"/>
    </source>
</evidence>
<name>A0A3D8RC89_9HELO</name>
<dbReference type="InterPro" id="IPR052766">
    <property type="entry name" value="S41A_metabolite_peptidase"/>
</dbReference>
<evidence type="ECO:0000259" key="3">
    <source>
        <dbReference type="Pfam" id="PF23658"/>
    </source>
</evidence>
<dbReference type="InterPro" id="IPR029045">
    <property type="entry name" value="ClpP/crotonase-like_dom_sf"/>
</dbReference>
<comment type="caution">
    <text evidence="4">The sequence shown here is derived from an EMBL/GenBank/DDBJ whole genome shotgun (WGS) entry which is preliminary data.</text>
</comment>
<dbReference type="SUPFAM" id="SSF52096">
    <property type="entry name" value="ClpP/crotonase"/>
    <property type="match status" value="1"/>
</dbReference>
<reference evidence="4 5" key="1">
    <citation type="journal article" date="2018" name="IMA Fungus">
        <title>IMA Genome-F 9: Draft genome sequence of Annulohypoxylon stygium, Aspergillus mulundensis, Berkeleyomyces basicola (syn. Thielaviopsis basicola), Ceratocystis smalleyi, two Cercospora beticola strains, Coleophoma cylindrospora, Fusarium fracticaudum, Phialophora cf. hyalina, and Morchella septimelata.</title>
        <authorList>
            <person name="Wingfield B.D."/>
            <person name="Bills G.F."/>
            <person name="Dong Y."/>
            <person name="Huang W."/>
            <person name="Nel W.J."/>
            <person name="Swalarsk-Parry B.S."/>
            <person name="Vaghefi N."/>
            <person name="Wilken P.M."/>
            <person name="An Z."/>
            <person name="de Beer Z.W."/>
            <person name="De Vos L."/>
            <person name="Chen L."/>
            <person name="Duong T.A."/>
            <person name="Gao Y."/>
            <person name="Hammerbacher A."/>
            <person name="Kikkert J.R."/>
            <person name="Li Y."/>
            <person name="Li H."/>
            <person name="Li K."/>
            <person name="Li Q."/>
            <person name="Liu X."/>
            <person name="Ma X."/>
            <person name="Naidoo K."/>
            <person name="Pethybridge S.J."/>
            <person name="Sun J."/>
            <person name="Steenkamp E.T."/>
            <person name="van der Nest M.A."/>
            <person name="van Wyk S."/>
            <person name="Wingfield M.J."/>
            <person name="Xiong C."/>
            <person name="Yue Q."/>
            <person name="Zhang X."/>
        </authorList>
    </citation>
    <scope>NUCLEOTIDE SEQUENCE [LARGE SCALE GENOMIC DNA]</scope>
    <source>
        <strain evidence="4 5">BP6252</strain>
    </source>
</reference>
<protein>
    <submittedName>
        <fullName evidence="4">Uncharacterized protein</fullName>
    </submittedName>
</protein>
<proteinExistence type="predicted"/>
<sequence length="751" mass="80454">MVKTFPSFLVLASGISNFINGHSNIVAATADISSTRVSTFTTKSAPNATTTTATSTKASSSPATSGCAAIGPFLASPANTVDAVPASWALNCLKSVPLNVTLSSAFVDYIEPYYQFQSTLAYLKDPPTGYLLPGADILGGLAEIKTKVQRGVYESQWEFEVDLWALGNILAHDFHMNLPLPLINAFNFQTIEGPLISFSSDGLTVPEVFFKSDLDQVYNATSDLDWTPSGLVSINGQNTSTYLNLLGQTMSPFQDPDAIYNQVFYSLPAAAYNGGSGLFVIGGYKYGFTDDTYIYEFANRTSATFDNIATTSLDFSNITSGLDLFNLVDLPPIPEPTPTTASASATLAVTSLVGYPSPVVIHSDGYTSGYFLENTTIAVLAIQGFIDAAESDPMASEEQQAVITKFLEKCKTASMTKLIIDLATNGGGDVLNGIDAFKQFFPSLVPYAATRMRATPAVNFLGTLFSTDGIYNTTSNSVYQTQGSLDVNNKPFPSWNVEGGPYLIHGDNFTAQIRSNFSNPVVRSGLNITGYGDNTETPDQFFDASNIVMLMDGGCGSTCAVFAELMKSQGNVRSIVVGGRAQNGPMQGVGGSKGAQVLTFGDVANYFSAVPQAIEIYNEKGFPTSSLPDVPDFYVPDTNDDAPLGTTLALTSGGRFNLRSNMHDSDKTQTPLQFVYEPANCRLFYKSIDFYDITQLWARVADVTWDNAPCVAGSSINPNNTLPTGPYDTVPFHASVMSKVQQTPQPGLILN</sequence>
<gene>
    <name evidence="4" type="ORF">BP6252_08198</name>
</gene>
<dbReference type="InterPro" id="IPR005151">
    <property type="entry name" value="Tail-specific_protease"/>
</dbReference>
<dbReference type="EMBL" id="PDLM01000008">
    <property type="protein sequence ID" value="RDW71635.1"/>
    <property type="molecule type" value="Genomic_DNA"/>
</dbReference>
<dbReference type="PANTHER" id="PTHR37049:SF4">
    <property type="entry name" value="RHODANESE DOMAIN-CONTAINING PROTEIN"/>
    <property type="match status" value="1"/>
</dbReference>
<feature type="region of interest" description="Disordered" evidence="1">
    <location>
        <begin position="43"/>
        <end position="62"/>
    </location>
</feature>
<keyword evidence="5" id="KW-1185">Reference proteome</keyword>
<dbReference type="OrthoDB" id="3534988at2759"/>
<dbReference type="AlphaFoldDB" id="A0A3D8RC89"/>
<accession>A0A3D8RC89</accession>
<dbReference type="Pfam" id="PF23658">
    <property type="entry name" value="PDZ_CPAF_rel"/>
    <property type="match status" value="1"/>
</dbReference>